<evidence type="ECO:0000313" key="2">
    <source>
        <dbReference type="Proteomes" id="UP000247584"/>
    </source>
</evidence>
<comment type="caution">
    <text evidence="1">The sequence shown here is derived from an EMBL/GenBank/DDBJ whole genome shotgun (WGS) entry which is preliminary data.</text>
</comment>
<dbReference type="EMBL" id="QJSY01000001">
    <property type="protein sequence ID" value="PYE61146.1"/>
    <property type="molecule type" value="Genomic_DNA"/>
</dbReference>
<dbReference type="Gene3D" id="1.10.3600.10">
    <property type="entry name" value="Putative bacterial toxin ydaT"/>
    <property type="match status" value="1"/>
</dbReference>
<evidence type="ECO:0008006" key="3">
    <source>
        <dbReference type="Google" id="ProtNLM"/>
    </source>
</evidence>
<dbReference type="RefSeq" id="WP_101054449.1">
    <property type="nucleotide sequence ID" value="NZ_BMXX01000017.1"/>
</dbReference>
<organism evidence="1 2">
    <name type="scientific">Shewanella chilikensis</name>
    <dbReference type="NCBI Taxonomy" id="558541"/>
    <lineage>
        <taxon>Bacteria</taxon>
        <taxon>Pseudomonadati</taxon>
        <taxon>Pseudomonadota</taxon>
        <taxon>Gammaproteobacteria</taxon>
        <taxon>Alteromonadales</taxon>
        <taxon>Shewanellaceae</taxon>
        <taxon>Shewanella</taxon>
    </lineage>
</organism>
<gene>
    <name evidence="1" type="ORF">C8J23_101188</name>
</gene>
<name>A0ABX5PTC0_9GAMM</name>
<protein>
    <recommendedName>
        <fullName evidence="3">Bacterial toxin YdaT domain-containing protein</fullName>
    </recommendedName>
</protein>
<proteinExistence type="predicted"/>
<keyword evidence="2" id="KW-1185">Reference proteome</keyword>
<reference evidence="1 2" key="1">
    <citation type="submission" date="2018-06" db="EMBL/GenBank/DDBJ databases">
        <title>Genomic Encyclopedia of Type Strains, Phase III (KMG-III): the genomes of soil and plant-associated and newly described type strains.</title>
        <authorList>
            <person name="Whitman W."/>
        </authorList>
    </citation>
    <scope>NUCLEOTIDE SEQUENCE [LARGE SCALE GENOMIC DNA]</scope>
    <source>
        <strain evidence="1 2">JC5</strain>
    </source>
</reference>
<sequence length="197" mass="21992">MKHKSRLDLLMVAIHRWLELPKVSRASLAASVVEVVDRLGLKQPLAREGISFARTDDPYNDARINAQKIFRWLGQYQECHPNPERLFHVEQALLAAMPTHLRMAYLNDVYGPIGVTVVEDSGLVGGQLEPGRVAAILTKENSEAQIAVITLGSQPTREQVVQCHRELRESRATTEASIQLLEAEFSFLRAGRATANE</sequence>
<evidence type="ECO:0000313" key="1">
    <source>
        <dbReference type="EMBL" id="PYE61146.1"/>
    </source>
</evidence>
<dbReference type="Proteomes" id="UP000247584">
    <property type="component" value="Unassembled WGS sequence"/>
</dbReference>
<accession>A0ABX5PTC0</accession>
<dbReference type="InterPro" id="IPR037042">
    <property type="entry name" value="YdaT-like_sf"/>
</dbReference>